<dbReference type="InterPro" id="IPR029044">
    <property type="entry name" value="Nucleotide-diphossugar_trans"/>
</dbReference>
<accession>A0A512ALT9</accession>
<dbReference type="CDD" id="cd00761">
    <property type="entry name" value="Glyco_tranf_GTA_type"/>
    <property type="match status" value="1"/>
</dbReference>
<gene>
    <name evidence="2" type="ORF">NSE01_25110</name>
</gene>
<comment type="caution">
    <text evidence="2">The sequence shown here is derived from an EMBL/GenBank/DDBJ whole genome shotgun (WGS) entry which is preliminary data.</text>
</comment>
<feature type="domain" description="Glycosyltransferase 2-like" evidence="1">
    <location>
        <begin position="27"/>
        <end position="189"/>
    </location>
</feature>
<dbReference type="Pfam" id="PF00535">
    <property type="entry name" value="Glycos_transf_2"/>
    <property type="match status" value="1"/>
</dbReference>
<keyword evidence="3" id="KW-1185">Reference proteome</keyword>
<dbReference type="PANTHER" id="PTHR43685">
    <property type="entry name" value="GLYCOSYLTRANSFERASE"/>
    <property type="match status" value="1"/>
</dbReference>
<dbReference type="Gene3D" id="3.90.550.10">
    <property type="entry name" value="Spore Coat Polysaccharide Biosynthesis Protein SpsA, Chain A"/>
    <property type="match status" value="1"/>
</dbReference>
<organism evidence="2 3">
    <name type="scientific">Novosphingobium sediminis</name>
    <dbReference type="NCBI Taxonomy" id="707214"/>
    <lineage>
        <taxon>Bacteria</taxon>
        <taxon>Pseudomonadati</taxon>
        <taxon>Pseudomonadota</taxon>
        <taxon>Alphaproteobacteria</taxon>
        <taxon>Sphingomonadales</taxon>
        <taxon>Sphingomonadaceae</taxon>
        <taxon>Novosphingobium</taxon>
    </lineage>
</organism>
<dbReference type="InterPro" id="IPR050834">
    <property type="entry name" value="Glycosyltransf_2"/>
</dbReference>
<sequence length="330" mass="35475">MIATPCPHPAAPGAAPGAYADIRPEISVVVPVYNAALTIAETIGSVLAQTFSSFEIIAVDDDSSDASLDILLAIAAQEPRLRVISQLNGGVSSARNLGVEVAAAPLVAFLDADDLWAPGKLAQHIGLHRDQPELAASYARIAFIARDADTLEGARTVSTLCPNTPRLADVLGENPVCTASNLVVRRDWFVMLGGFDQHLKFAEDQEFVARLVSRGAKVDGIDDVLTGYRFSPDGLSMDLAQMHAGWRVLVDRYIDDGAVRASLEALYCRYLARRLLRSGGSPLRALNFVVRGLRLDARSFMAERQRGLATVLAACVAPLIPAAMRRRIFA</sequence>
<dbReference type="AlphaFoldDB" id="A0A512ALT9"/>
<evidence type="ECO:0000259" key="1">
    <source>
        <dbReference type="Pfam" id="PF00535"/>
    </source>
</evidence>
<proteinExistence type="predicted"/>
<evidence type="ECO:0000313" key="3">
    <source>
        <dbReference type="Proteomes" id="UP000321464"/>
    </source>
</evidence>
<dbReference type="RefSeq" id="WP_147160005.1">
    <property type="nucleotide sequence ID" value="NZ_BJYR01000016.1"/>
</dbReference>
<reference evidence="2 3" key="1">
    <citation type="submission" date="2019-07" db="EMBL/GenBank/DDBJ databases">
        <title>Whole genome shotgun sequence of Novosphingobium sediminis NBRC 106119.</title>
        <authorList>
            <person name="Hosoyama A."/>
            <person name="Uohara A."/>
            <person name="Ohji S."/>
            <person name="Ichikawa N."/>
        </authorList>
    </citation>
    <scope>NUCLEOTIDE SEQUENCE [LARGE SCALE GENOMIC DNA]</scope>
    <source>
        <strain evidence="2 3">NBRC 106119</strain>
    </source>
</reference>
<protein>
    <recommendedName>
        <fullName evidence="1">Glycosyltransferase 2-like domain-containing protein</fullName>
    </recommendedName>
</protein>
<dbReference type="SUPFAM" id="SSF53448">
    <property type="entry name" value="Nucleotide-diphospho-sugar transferases"/>
    <property type="match status" value="1"/>
</dbReference>
<evidence type="ECO:0000313" key="2">
    <source>
        <dbReference type="EMBL" id="GEO00679.1"/>
    </source>
</evidence>
<dbReference type="OrthoDB" id="6383742at2"/>
<dbReference type="InterPro" id="IPR001173">
    <property type="entry name" value="Glyco_trans_2-like"/>
</dbReference>
<dbReference type="Proteomes" id="UP000321464">
    <property type="component" value="Unassembled WGS sequence"/>
</dbReference>
<name>A0A512ALT9_9SPHN</name>
<dbReference type="PANTHER" id="PTHR43685:SF2">
    <property type="entry name" value="GLYCOSYLTRANSFERASE 2-LIKE DOMAIN-CONTAINING PROTEIN"/>
    <property type="match status" value="1"/>
</dbReference>
<dbReference type="EMBL" id="BJYR01000016">
    <property type="protein sequence ID" value="GEO00679.1"/>
    <property type="molecule type" value="Genomic_DNA"/>
</dbReference>